<dbReference type="PANTHER" id="PTHR33990">
    <property type="entry name" value="PROTEIN YJDN-RELATED"/>
    <property type="match status" value="1"/>
</dbReference>
<evidence type="ECO:0000313" key="2">
    <source>
        <dbReference type="EMBL" id="MFL0298624.1"/>
    </source>
</evidence>
<evidence type="ECO:0000313" key="3">
    <source>
        <dbReference type="Proteomes" id="UP001623553"/>
    </source>
</evidence>
<dbReference type="EMBL" id="JBEWZF010000002">
    <property type="protein sequence ID" value="MFL0298624.1"/>
    <property type="molecule type" value="Genomic_DNA"/>
</dbReference>
<dbReference type="InterPro" id="IPR028973">
    <property type="entry name" value="PhnB-like"/>
</dbReference>
<name>A0ABW8U0C9_9BACT</name>
<dbReference type="Gene3D" id="3.10.180.10">
    <property type="entry name" value="2,3-Dihydroxybiphenyl 1,2-Dioxygenase, domain 1"/>
    <property type="match status" value="1"/>
</dbReference>
<proteinExistence type="predicted"/>
<comment type="caution">
    <text evidence="2">The sequence shown here is derived from an EMBL/GenBank/DDBJ whole genome shotgun (WGS) entry which is preliminary data.</text>
</comment>
<dbReference type="RefSeq" id="WP_406800425.1">
    <property type="nucleotide sequence ID" value="NZ_JBEWZF010000002.1"/>
</dbReference>
<dbReference type="PANTHER" id="PTHR33990:SF1">
    <property type="entry name" value="PROTEIN YJDN"/>
    <property type="match status" value="1"/>
</dbReference>
<protein>
    <submittedName>
        <fullName evidence="2">VOC family protein</fullName>
    </submittedName>
</protein>
<gene>
    <name evidence="2" type="ORF">AAE961_07065</name>
</gene>
<organism evidence="2 3">
    <name type="scientific">Aquirufa novilacunae</name>
    <dbReference type="NCBI Taxonomy" id="3139305"/>
    <lineage>
        <taxon>Bacteria</taxon>
        <taxon>Pseudomonadati</taxon>
        <taxon>Bacteroidota</taxon>
        <taxon>Cytophagia</taxon>
        <taxon>Cytophagales</taxon>
        <taxon>Flectobacillaceae</taxon>
        <taxon>Aquirufa</taxon>
    </lineage>
</organism>
<evidence type="ECO:0000259" key="1">
    <source>
        <dbReference type="Pfam" id="PF00903"/>
    </source>
</evidence>
<keyword evidence="3" id="KW-1185">Reference proteome</keyword>
<dbReference type="SUPFAM" id="SSF54593">
    <property type="entry name" value="Glyoxalase/Bleomycin resistance protein/Dihydroxybiphenyl dioxygenase"/>
    <property type="match status" value="1"/>
</dbReference>
<feature type="domain" description="Glyoxalase/fosfomycin resistance/dioxygenase" evidence="1">
    <location>
        <begin position="15"/>
        <end position="141"/>
    </location>
</feature>
<dbReference type="CDD" id="cd06588">
    <property type="entry name" value="PhnB_like"/>
    <property type="match status" value="1"/>
</dbReference>
<reference evidence="2 3" key="1">
    <citation type="submission" date="2024-07" db="EMBL/GenBank/DDBJ databases">
        <authorList>
            <person name="Pitt A."/>
            <person name="Hahn M.W."/>
        </authorList>
    </citation>
    <scope>NUCLEOTIDE SEQUENCE [LARGE SCALE GENOMIC DNA]</scope>
    <source>
        <strain evidence="2 3">2-BAHN-186B</strain>
    </source>
</reference>
<accession>A0ABW8U0C9</accession>
<dbReference type="Pfam" id="PF00903">
    <property type="entry name" value="Glyoxalase"/>
    <property type="match status" value="1"/>
</dbReference>
<sequence length="145" mass="16244">MRENNMASINPHIHFNGNTEEAFEFYCSVLGGSFSRLMRFKELNNPDFSFPEEEWEKIMLIRLPIAGGGYLSGSDVPNFMGVVSEEENRNKIILSAKSLEEATALFDGLSAGGTVEMPMDEGPWGSHLGTFRDKYGVEWMVEVNP</sequence>
<dbReference type="Proteomes" id="UP001623553">
    <property type="component" value="Unassembled WGS sequence"/>
</dbReference>
<dbReference type="InterPro" id="IPR004360">
    <property type="entry name" value="Glyas_Fos-R_dOase_dom"/>
</dbReference>
<dbReference type="InterPro" id="IPR029068">
    <property type="entry name" value="Glyas_Bleomycin-R_OHBP_Dase"/>
</dbReference>